<dbReference type="EMBL" id="LVJI01000029">
    <property type="protein sequence ID" value="OAB43336.1"/>
    <property type="molecule type" value="Genomic_DNA"/>
</dbReference>
<reference evidence="2 3" key="1">
    <citation type="submission" date="2016-03" db="EMBL/GenBank/DDBJ databases">
        <title>Draft genome sequence of Paenibacillus antarcticus CECT 5836.</title>
        <authorList>
            <person name="Shin S.-K."/>
            <person name="Yi H."/>
        </authorList>
    </citation>
    <scope>NUCLEOTIDE SEQUENCE [LARGE SCALE GENOMIC DNA]</scope>
    <source>
        <strain evidence="2 3">CECT 5836</strain>
    </source>
</reference>
<organism evidence="2 3">
    <name type="scientific">Paenibacillus antarcticus</name>
    <dbReference type="NCBI Taxonomy" id="253703"/>
    <lineage>
        <taxon>Bacteria</taxon>
        <taxon>Bacillati</taxon>
        <taxon>Bacillota</taxon>
        <taxon>Bacilli</taxon>
        <taxon>Bacillales</taxon>
        <taxon>Paenibacillaceae</taxon>
        <taxon>Paenibacillus</taxon>
    </lineage>
</organism>
<dbReference type="OrthoDB" id="337762at2"/>
<dbReference type="Proteomes" id="UP000077355">
    <property type="component" value="Unassembled WGS sequence"/>
</dbReference>
<evidence type="ECO:0000256" key="1">
    <source>
        <dbReference type="SAM" id="SignalP"/>
    </source>
</evidence>
<evidence type="ECO:0000313" key="2">
    <source>
        <dbReference type="EMBL" id="OAB43336.1"/>
    </source>
</evidence>
<name>A0A162K5J8_9BACL</name>
<feature type="chain" id="PRO_5007836359" evidence="1">
    <location>
        <begin position="26"/>
        <end position="158"/>
    </location>
</feature>
<feature type="signal peptide" evidence="1">
    <location>
        <begin position="1"/>
        <end position="25"/>
    </location>
</feature>
<evidence type="ECO:0000313" key="3">
    <source>
        <dbReference type="Proteomes" id="UP000077355"/>
    </source>
</evidence>
<comment type="caution">
    <text evidence="2">The sequence shown here is derived from an EMBL/GenBank/DDBJ whole genome shotgun (WGS) entry which is preliminary data.</text>
</comment>
<keyword evidence="3" id="KW-1185">Reference proteome</keyword>
<dbReference type="AlphaFoldDB" id="A0A162K5J8"/>
<keyword evidence="1" id="KW-0732">Signal</keyword>
<sequence>MNQKVTCFFLLIFCLLFSSVNNVEARSLKMEDPYIKNTEQWSVQIDHPMFNEQGMAKPKPGIANMYSLVIKNTGETLHNITIEGYRNDPESPTKFGLFSTLVGTVSSGNEAFSHTNFPVSAKSNHVEIVISWQDNPIISKGHAIDGRKYKQTFTFEVN</sequence>
<accession>A0A162K5J8</accession>
<gene>
    <name evidence="2" type="ORF">PBAT_18715</name>
</gene>
<proteinExistence type="predicted"/>
<protein>
    <submittedName>
        <fullName evidence="2">Uncharacterized protein</fullName>
    </submittedName>
</protein>
<dbReference type="RefSeq" id="WP_068651753.1">
    <property type="nucleotide sequence ID" value="NZ_CP043611.1"/>
</dbReference>